<evidence type="ECO:0000256" key="4">
    <source>
        <dbReference type="ARBA" id="ARBA00047960"/>
    </source>
</evidence>
<dbReference type="FunFam" id="1.20.1050.10:FF:000004">
    <property type="entry name" value="Glutathione S-transferase F2"/>
    <property type="match status" value="1"/>
</dbReference>
<feature type="domain" description="GST C-terminal" evidence="6">
    <location>
        <begin position="86"/>
        <end position="215"/>
    </location>
</feature>
<comment type="caution">
    <text evidence="7">The sequence shown here is derived from an EMBL/GenBank/DDBJ whole genome shotgun (WGS) entry which is preliminary data.</text>
</comment>
<comment type="catalytic activity">
    <reaction evidence="4">
        <text>RX + glutathione = an S-substituted glutathione + a halide anion + H(+)</text>
        <dbReference type="Rhea" id="RHEA:16437"/>
        <dbReference type="ChEBI" id="CHEBI:15378"/>
        <dbReference type="ChEBI" id="CHEBI:16042"/>
        <dbReference type="ChEBI" id="CHEBI:17792"/>
        <dbReference type="ChEBI" id="CHEBI:57925"/>
        <dbReference type="ChEBI" id="CHEBI:90779"/>
        <dbReference type="EC" id="2.5.1.18"/>
    </reaction>
</comment>
<dbReference type="InterPro" id="IPR004046">
    <property type="entry name" value="GST_C"/>
</dbReference>
<dbReference type="GO" id="GO:0043295">
    <property type="term" value="F:glutathione binding"/>
    <property type="evidence" value="ECO:0007669"/>
    <property type="project" value="TreeGrafter"/>
</dbReference>
<dbReference type="InterPro" id="IPR004045">
    <property type="entry name" value="Glutathione_S-Trfase_N"/>
</dbReference>
<dbReference type="InterPro" id="IPR010987">
    <property type="entry name" value="Glutathione-S-Trfase_C-like"/>
</dbReference>
<proteinExistence type="inferred from homology"/>
<evidence type="ECO:0000259" key="5">
    <source>
        <dbReference type="PROSITE" id="PS50404"/>
    </source>
</evidence>
<keyword evidence="3" id="KW-0808">Transferase</keyword>
<comment type="similarity">
    <text evidence="1">Belongs to the GST superfamily. Phi family.</text>
</comment>
<name>A0A176WD78_MARPO</name>
<dbReference type="PROSITE" id="PS50405">
    <property type="entry name" value="GST_CTER"/>
    <property type="match status" value="1"/>
</dbReference>
<dbReference type="GO" id="GO:0006749">
    <property type="term" value="P:glutathione metabolic process"/>
    <property type="evidence" value="ECO:0007669"/>
    <property type="project" value="TreeGrafter"/>
</dbReference>
<evidence type="ECO:0000256" key="3">
    <source>
        <dbReference type="ARBA" id="ARBA00022679"/>
    </source>
</evidence>
<dbReference type="Proteomes" id="UP000077202">
    <property type="component" value="Unassembled WGS sequence"/>
</dbReference>
<accession>A0A176WD78</accession>
<evidence type="ECO:0000256" key="1">
    <source>
        <dbReference type="ARBA" id="ARBA00010128"/>
    </source>
</evidence>
<dbReference type="AlphaFoldDB" id="A0A176WD78"/>
<dbReference type="GO" id="GO:0005737">
    <property type="term" value="C:cytoplasm"/>
    <property type="evidence" value="ECO:0007669"/>
    <property type="project" value="TreeGrafter"/>
</dbReference>
<sequence>MVITIYGRCLSPYVKLVLFGLYERNVDEFEIVPINPHDPELVTNVSPFGKVPGVVIDGLALSESRAILKYIVTKFEIEGSNLMGSTAEEKAKVDMWIDLETMILHPAVMALNGHLYNRPNFYSKETNQVAVAENIPKVEKILDVYDAHLAKNKYLAGDFFSIADMIHIPPLYILVNKSRCASMFTSREHLKAWWEDISSRPSWKKVLENNTEDCE</sequence>
<dbReference type="SFLD" id="SFLDS00019">
    <property type="entry name" value="Glutathione_Transferase_(cytos"/>
    <property type="match status" value="1"/>
</dbReference>
<dbReference type="PROSITE" id="PS50404">
    <property type="entry name" value="GST_NTER"/>
    <property type="match status" value="1"/>
</dbReference>
<evidence type="ECO:0000259" key="6">
    <source>
        <dbReference type="PROSITE" id="PS50405"/>
    </source>
</evidence>
<dbReference type="PANTHER" id="PTHR43900:SF3">
    <property type="entry name" value="GLUTATHIONE S-TRANSFERASE RHO"/>
    <property type="match status" value="1"/>
</dbReference>
<keyword evidence="8" id="KW-1185">Reference proteome</keyword>
<dbReference type="Gene3D" id="1.20.1050.10">
    <property type="match status" value="1"/>
</dbReference>
<protein>
    <recommendedName>
        <fullName evidence="2">glutathione transferase</fullName>
        <ecNumber evidence="2">2.5.1.18</ecNumber>
    </recommendedName>
</protein>
<dbReference type="InterPro" id="IPR036282">
    <property type="entry name" value="Glutathione-S-Trfase_C_sf"/>
</dbReference>
<dbReference type="GO" id="GO:0009636">
    <property type="term" value="P:response to toxic substance"/>
    <property type="evidence" value="ECO:0007669"/>
    <property type="project" value="UniProtKB-ARBA"/>
</dbReference>
<dbReference type="EMBL" id="LVLJ01001298">
    <property type="protein sequence ID" value="OAE30581.1"/>
    <property type="molecule type" value="Genomic_DNA"/>
</dbReference>
<dbReference type="SUPFAM" id="SSF47616">
    <property type="entry name" value="GST C-terminal domain-like"/>
    <property type="match status" value="1"/>
</dbReference>
<evidence type="ECO:0000256" key="2">
    <source>
        <dbReference type="ARBA" id="ARBA00012452"/>
    </source>
</evidence>
<dbReference type="Pfam" id="PF13417">
    <property type="entry name" value="GST_N_3"/>
    <property type="match status" value="1"/>
</dbReference>
<dbReference type="PANTHER" id="PTHR43900">
    <property type="entry name" value="GLUTATHIONE S-TRANSFERASE RHO"/>
    <property type="match status" value="1"/>
</dbReference>
<reference evidence="7" key="1">
    <citation type="submission" date="2016-03" db="EMBL/GenBank/DDBJ databases">
        <title>Mechanisms controlling the formation of the plant cell surface in tip-growing cells are functionally conserved among land plants.</title>
        <authorList>
            <person name="Honkanen S."/>
            <person name="Jones V.A."/>
            <person name="Morieri G."/>
            <person name="Champion C."/>
            <person name="Hetherington A.J."/>
            <person name="Kelly S."/>
            <person name="Saint-Marcoux D."/>
            <person name="Proust H."/>
            <person name="Prescott H."/>
            <person name="Dolan L."/>
        </authorList>
    </citation>
    <scope>NUCLEOTIDE SEQUENCE [LARGE SCALE GENOMIC DNA]</scope>
    <source>
        <tissue evidence="7">Whole gametophyte</tissue>
    </source>
</reference>
<dbReference type="EC" id="2.5.1.18" evidence="2"/>
<dbReference type="InterPro" id="IPR040079">
    <property type="entry name" value="Glutathione_S-Trfase"/>
</dbReference>
<dbReference type="Pfam" id="PF00043">
    <property type="entry name" value="GST_C"/>
    <property type="match status" value="1"/>
</dbReference>
<evidence type="ECO:0000313" key="8">
    <source>
        <dbReference type="Proteomes" id="UP000077202"/>
    </source>
</evidence>
<feature type="domain" description="GST N-terminal" evidence="5">
    <location>
        <begin position="1"/>
        <end position="79"/>
    </location>
</feature>
<gene>
    <name evidence="7" type="ORF">AXG93_40s1060</name>
</gene>
<evidence type="ECO:0000313" key="7">
    <source>
        <dbReference type="EMBL" id="OAE30581.1"/>
    </source>
</evidence>
<dbReference type="Gene3D" id="3.40.30.10">
    <property type="entry name" value="Glutaredoxin"/>
    <property type="match status" value="1"/>
</dbReference>
<dbReference type="GO" id="GO:0004364">
    <property type="term" value="F:glutathione transferase activity"/>
    <property type="evidence" value="ECO:0007669"/>
    <property type="project" value="UniProtKB-EC"/>
</dbReference>
<dbReference type="InterPro" id="IPR036249">
    <property type="entry name" value="Thioredoxin-like_sf"/>
</dbReference>
<dbReference type="SFLD" id="SFLDG00358">
    <property type="entry name" value="Main_(cytGST)"/>
    <property type="match status" value="1"/>
</dbReference>
<dbReference type="SUPFAM" id="SSF52833">
    <property type="entry name" value="Thioredoxin-like"/>
    <property type="match status" value="1"/>
</dbReference>
<organism evidence="7 8">
    <name type="scientific">Marchantia polymorpha subsp. ruderalis</name>
    <dbReference type="NCBI Taxonomy" id="1480154"/>
    <lineage>
        <taxon>Eukaryota</taxon>
        <taxon>Viridiplantae</taxon>
        <taxon>Streptophyta</taxon>
        <taxon>Embryophyta</taxon>
        <taxon>Marchantiophyta</taxon>
        <taxon>Marchantiopsida</taxon>
        <taxon>Marchantiidae</taxon>
        <taxon>Marchantiales</taxon>
        <taxon>Marchantiaceae</taxon>
        <taxon>Marchantia</taxon>
    </lineage>
</organism>